<dbReference type="Proteomes" id="UP000593892">
    <property type="component" value="Chromosome"/>
</dbReference>
<reference evidence="2 3" key="1">
    <citation type="submission" date="2020-10" db="EMBL/GenBank/DDBJ databases">
        <title>Complete genome sequence of Paludibaculum fermentans P105T, a facultatively anaerobic acidobacterium capable of dissimilatory Fe(III) reduction.</title>
        <authorList>
            <person name="Dedysh S.N."/>
            <person name="Beletsky A.V."/>
            <person name="Kulichevskaya I.S."/>
            <person name="Mardanov A.V."/>
            <person name="Ravin N.V."/>
        </authorList>
    </citation>
    <scope>NUCLEOTIDE SEQUENCE [LARGE SCALE GENOMIC DNA]</scope>
    <source>
        <strain evidence="2 3">P105</strain>
    </source>
</reference>
<evidence type="ECO:0000313" key="3">
    <source>
        <dbReference type="Proteomes" id="UP000593892"/>
    </source>
</evidence>
<organism evidence="2 3">
    <name type="scientific">Paludibaculum fermentans</name>
    <dbReference type="NCBI Taxonomy" id="1473598"/>
    <lineage>
        <taxon>Bacteria</taxon>
        <taxon>Pseudomonadati</taxon>
        <taxon>Acidobacteriota</taxon>
        <taxon>Terriglobia</taxon>
        <taxon>Bryobacterales</taxon>
        <taxon>Bryobacteraceae</taxon>
        <taxon>Paludibaculum</taxon>
    </lineage>
</organism>
<keyword evidence="1" id="KW-0472">Membrane</keyword>
<feature type="transmembrane region" description="Helical" evidence="1">
    <location>
        <begin position="137"/>
        <end position="157"/>
    </location>
</feature>
<keyword evidence="1" id="KW-1133">Transmembrane helix</keyword>
<gene>
    <name evidence="2" type="ORF">IRI77_35435</name>
</gene>
<protein>
    <recommendedName>
        <fullName evidence="4">Adenylate cyclase</fullName>
    </recommendedName>
</protein>
<dbReference type="KEGG" id="pfer:IRI77_35435"/>
<keyword evidence="1" id="KW-0812">Transmembrane</keyword>
<evidence type="ECO:0000256" key="1">
    <source>
        <dbReference type="SAM" id="Phobius"/>
    </source>
</evidence>
<evidence type="ECO:0008006" key="4">
    <source>
        <dbReference type="Google" id="ProtNLM"/>
    </source>
</evidence>
<proteinExistence type="predicted"/>
<accession>A0A7S7NQM9</accession>
<evidence type="ECO:0000313" key="2">
    <source>
        <dbReference type="EMBL" id="QOY87973.1"/>
    </source>
</evidence>
<dbReference type="EMBL" id="CP063849">
    <property type="protein sequence ID" value="QOY87973.1"/>
    <property type="molecule type" value="Genomic_DNA"/>
</dbReference>
<dbReference type="AlphaFoldDB" id="A0A7S7NQM9"/>
<dbReference type="RefSeq" id="WP_194449636.1">
    <property type="nucleotide sequence ID" value="NZ_CP063849.1"/>
</dbReference>
<sequence length="410" mass="45596">MRPNAPETSDIPISDEQRTAIRAALEQLLSSPAFRNSKQSQRFLRYVVEHSLHGKDDQLKERNIGIEVFERVPDYDTGEDPIVRVRATEIRKRLAQYYQEGTDSGAVRIELRSGSYRAEFHFAPPPAEILPVRAGKLPTMAIGIAVLLCLIVGGIWATRMLRPAGVLEQFWAPVMTNTKPVLIYCGQPVVYFLSRDVHEAYKATNPSHQRGSTPVLLNPDTVLHGRDIIPVTEQFVGIGNAHAAVLLSTMFAGRGKPVELRYANDLSFSDLRSSPAVLIGAFSNLWTLEMTGKLRFVFEQDQGQRRIMDTTNKQSWSLKDLAPDGKTPEDYAIVSRLFDSATGQTLVSAAGITQYGTRAAGEFLTDSERMNQALEKAPADWPKRNIQVLLHTTVYKGTPARPTVAATHVW</sequence>
<keyword evidence="3" id="KW-1185">Reference proteome</keyword>
<name>A0A7S7NQM9_PALFE</name>